<sequence>MFKLGHQWVNSERKVSNSVLMQVEAIYLWMHQGRLTGLYYAFDFQKLNEGAYNVTSEYYYSVMVRSGDQNFESLMRSMGETY</sequence>
<dbReference type="Proteomes" id="UP000823674">
    <property type="component" value="Chromosome A09"/>
</dbReference>
<keyword evidence="2" id="KW-1185">Reference proteome</keyword>
<name>A0ABQ7LLB4_BRACM</name>
<organism evidence="1 2">
    <name type="scientific">Brassica rapa subsp. trilocularis</name>
    <dbReference type="NCBI Taxonomy" id="1813537"/>
    <lineage>
        <taxon>Eukaryota</taxon>
        <taxon>Viridiplantae</taxon>
        <taxon>Streptophyta</taxon>
        <taxon>Embryophyta</taxon>
        <taxon>Tracheophyta</taxon>
        <taxon>Spermatophyta</taxon>
        <taxon>Magnoliopsida</taxon>
        <taxon>eudicotyledons</taxon>
        <taxon>Gunneridae</taxon>
        <taxon>Pentapetalae</taxon>
        <taxon>rosids</taxon>
        <taxon>malvids</taxon>
        <taxon>Brassicales</taxon>
        <taxon>Brassicaceae</taxon>
        <taxon>Brassiceae</taxon>
        <taxon>Brassica</taxon>
    </lineage>
</organism>
<comment type="caution">
    <text evidence="1">The sequence shown here is derived from an EMBL/GenBank/DDBJ whole genome shotgun (WGS) entry which is preliminary data.</text>
</comment>
<accession>A0ABQ7LLB4</accession>
<reference evidence="1 2" key="1">
    <citation type="submission" date="2021-03" db="EMBL/GenBank/DDBJ databases">
        <authorList>
            <person name="King G.J."/>
            <person name="Bancroft I."/>
            <person name="Baten A."/>
            <person name="Bloomfield J."/>
            <person name="Borpatragohain P."/>
            <person name="He Z."/>
            <person name="Irish N."/>
            <person name="Irwin J."/>
            <person name="Liu K."/>
            <person name="Mauleon R.P."/>
            <person name="Moore J."/>
            <person name="Morris R."/>
            <person name="Ostergaard L."/>
            <person name="Wang B."/>
            <person name="Wells R."/>
        </authorList>
    </citation>
    <scope>NUCLEOTIDE SEQUENCE [LARGE SCALE GENOMIC DNA]</scope>
    <source>
        <strain evidence="1">R-o-18</strain>
        <tissue evidence="1">Leaf</tissue>
    </source>
</reference>
<evidence type="ECO:0000313" key="2">
    <source>
        <dbReference type="Proteomes" id="UP000823674"/>
    </source>
</evidence>
<gene>
    <name evidence="1" type="primary">A09g519030.1_BraROA</name>
    <name evidence="1" type="ORF">IGI04_038809</name>
</gene>
<proteinExistence type="predicted"/>
<evidence type="ECO:0000313" key="1">
    <source>
        <dbReference type="EMBL" id="KAG5387339.1"/>
    </source>
</evidence>
<protein>
    <submittedName>
        <fullName evidence="1">Uncharacterized protein</fullName>
    </submittedName>
</protein>
<dbReference type="EMBL" id="JADBGQ010000008">
    <property type="protein sequence ID" value="KAG5387339.1"/>
    <property type="molecule type" value="Genomic_DNA"/>
</dbReference>